<keyword evidence="3" id="KW-1185">Reference proteome</keyword>
<dbReference type="Pfam" id="PF08818">
    <property type="entry name" value="DUF1801"/>
    <property type="match status" value="1"/>
</dbReference>
<dbReference type="AlphaFoldDB" id="A0A1L3JDT2"/>
<dbReference type="EMBL" id="CP018154">
    <property type="protein sequence ID" value="APG63307.1"/>
    <property type="molecule type" value="Genomic_DNA"/>
</dbReference>
<dbReference type="InterPro" id="IPR014922">
    <property type="entry name" value="YdhG-like"/>
</dbReference>
<name>A0A1L3JDT2_9SPHN</name>
<sequence length="147" mass="16882">MAQAQNKTTPKDNDVAQFIAAIENAQKRKDAETLLHLFTEVTGDKPTMWGDSIIGFGQYHYKYESGREGDFLRTGFSPRKANFSLYLMGGYCHEMTGKKMAQLREKLGKHKIGKSCLYINKLSDIDMDVLRQMILVDKAYMDEKYPR</sequence>
<organism evidence="2 3">
    <name type="scientific">Sphingorhabdus lutea</name>
    <dbReference type="NCBI Taxonomy" id="1913578"/>
    <lineage>
        <taxon>Bacteria</taxon>
        <taxon>Pseudomonadati</taxon>
        <taxon>Pseudomonadota</taxon>
        <taxon>Alphaproteobacteria</taxon>
        <taxon>Sphingomonadales</taxon>
        <taxon>Sphingomonadaceae</taxon>
        <taxon>Sphingorhabdus</taxon>
    </lineage>
</organism>
<evidence type="ECO:0000313" key="3">
    <source>
        <dbReference type="Proteomes" id="UP000242561"/>
    </source>
</evidence>
<evidence type="ECO:0000313" key="2">
    <source>
        <dbReference type="EMBL" id="APG63307.1"/>
    </source>
</evidence>
<evidence type="ECO:0000259" key="1">
    <source>
        <dbReference type="Pfam" id="PF08818"/>
    </source>
</evidence>
<proteinExistence type="predicted"/>
<dbReference type="RefSeq" id="WP_072559960.1">
    <property type="nucleotide sequence ID" value="NZ_CP018154.1"/>
</dbReference>
<protein>
    <recommendedName>
        <fullName evidence="1">YdhG-like domain-containing protein</fullName>
    </recommendedName>
</protein>
<gene>
    <name evidence="2" type="ORF">LPB140_11520</name>
</gene>
<dbReference type="OrthoDB" id="5951444at2"/>
<reference evidence="2 3" key="1">
    <citation type="submission" date="2016-11" db="EMBL/GenBank/DDBJ databases">
        <title>Sphingorhabdus sp. LPB0140, isolated from marine environment.</title>
        <authorList>
            <person name="Kim E."/>
            <person name="Yi H."/>
        </authorList>
    </citation>
    <scope>NUCLEOTIDE SEQUENCE [LARGE SCALE GENOMIC DNA]</scope>
    <source>
        <strain evidence="2 3">LPB0140</strain>
    </source>
</reference>
<accession>A0A1L3JDT2</accession>
<dbReference type="KEGG" id="sphl:LPB140_11520"/>
<feature type="domain" description="YdhG-like" evidence="1">
    <location>
        <begin position="27"/>
        <end position="134"/>
    </location>
</feature>
<dbReference type="Proteomes" id="UP000242561">
    <property type="component" value="Chromosome"/>
</dbReference>
<dbReference type="SUPFAM" id="SSF159888">
    <property type="entry name" value="YdhG-like"/>
    <property type="match status" value="1"/>
</dbReference>